<feature type="transmembrane region" description="Helical" evidence="1">
    <location>
        <begin position="1362"/>
        <end position="1382"/>
    </location>
</feature>
<evidence type="ECO:0000256" key="1">
    <source>
        <dbReference type="SAM" id="Phobius"/>
    </source>
</evidence>
<sequence>MSELRCWWNESSVACLKSDWPACGYNWLINGPVSLFAIVWFLLGLFMLHRDGSIATAFRFSAARIHDPLAQGIAVAMAQRKYGALQQPRLLRYVKLCAMWAEWPTFTMTPLTVAYKVAGTSGYLEEISLTFSSIIEGVELSLAIVCGSIILLLHQCKKDSIQGDTILRRFAYPITFDALYIPLVSNFVRLGTCPQGVQHIPFPDGSTCDCINRFGIFWVVGLLGFLGLYSSSLYYKIADGNYNGFSLRNKFSNYYVNPILSILAVGLQLEDKKTDAIPITLSFLVCVSFLLQYAYRTQPCIGSGRIPNNIRVLSFSSSLYTTICVLIFLLTTASLDQLYYMLTPLPLVWLASWKTNDRRALLFYIPDLPILDLLQQRATRAKTVGAIAALYMDASKVRHADHEGIIFQLHDIAKHSMNGLPLCRIYVIRTLWFCYIRNFRKGKSFVGEPNEKIIISNELWFKDKDNPDRVRWTEAKLSMRRTPIESALAAARRRVKITRIENIIDVQATEMLAMSKKHGIKTSRHLATRILGKAKKLTSKAEPRRRTIVPLDSHRHLDRFNYHMVSIRDKHWICKNEEPEAAILHHEELHHFALEVLSQCCAMDDRFAMFEIASLLLQWYRSQYLRLNKTVYAHVLSTLCATDNMKCVIDATHTIYLLSQDQVIPLDLWLNNTSFLNNFVLALGHPSKHTVYQCARVLLSVIELASKDEKTNLFVLLTPESITKIHSAFRTWYDSYKISQTIEDCCIILHLMEVHHQRKLLRNLVKKGSAAMLDTSTTKPQILQADKLASMTSTYNRSYWLSLSTNTTMLPLDATSPQVLISRPVSSSRKSAINYGDPNTTCIPAFKAGVGVVTKIASKQVLSTTREIASPTASSIPSINSMILPAAQATKEVMEQISYVPPHKTSELSTLSRIRRASIDLVSFKRAIAKSPKSKAEQFVFVTSAMITEIGRRQALRKRFEQELQRTYYQFEAYLMKPVLEGPAWLMDNPKPKESSRSTMTFGRRAQNNDVVDGFEVVMEIYTTAEECALHDFIETQLDRDLLSFFENHIKPFMTNGVESGRSRKEDWEDCGYKWLTYLPIALLCLFWLIYGIYMLHKESRGLLFMQFDVSRIHDPLAQGTIIHVCSDVFLLSKGIAIALSQRKESTKRRSRLQHNMKLCAMWAEWPSLTYAPVSIAFKVANSSDFSRTLFFSFNFLNEPFNIGVVLMCGIIIALLNLWKTSSSIFSSDNKLKMITIDERLLRGAAYPIAFDVLYIPIASTCLRLAVCPTGYEHVALPGGATCDCIDRYGFFWVSEACGLLGFILIYSRALHYKMYIEPTNTTLDFRFQTSFQVVMVMARTLNPLLSMLSNSFDLSGKPMNAVPIMICYLFSIAFLLCYAYKTQPCIGSGRLPNNIRVITFSSSLYSSICVLLSLISDFSLDQLYISLLPLPLVWAAAWHFNTKRASSFHIPSLSILELLRERSIQAKTVGVIAVLHADPVNIRQVDHELIIDCIEKLVTMARTTELHCRIYSLRILWFNHIENFRKAKICVGAACEESCLSFKNWCKDRLNPERIAYGKNNLLRLRTSHQKLVKVCRVENIVEINPSEVISGIQGEPSFATATFKRILSGLPLSTRHFIRNLHTPSDPFTSMSPLKFHIVKVKHKNWIAKEESPEAAVANFQSIYLMGVEVLNASCALDDRSIMQESAIFLLQWYRARYLRLSPAIFLHILVVLCASSNFKYVIDAVHTTHKLIVEGTLPLVLWQQNPSFLNLFALALDHSSPDTIFKCTKVLATVLEYAEDATSINLYTLVDPSTIGRIHTTFYKWSSHYGISESVERLCLSIYCIQLRIQKKPSALKKPTLTKQKTKAAIVANWAHHVGTQINATLVTVVASSAASVHSVGASLSRRVSHRQNLATNQKITSIQNLRAIDNSHGSSVIHPIHAEVLHSRLSSNKRIATPSEPSVPEILTSKLLLSQFLTSTTKPSLKRNGSGRDLSVTKLRFRKDGKQGPVDRFTFITPDIIGEIQRRSVLRKQFSDLLTIVSTKYTLAATQRHGDHHYAMSIEFMQSFTQLLELYLEAEECAMQHYAAIAIDEKQRNFIELHIKPFMKTQQKKSSFGHSFLTKS</sequence>
<feature type="transmembrane region" description="Helical" evidence="1">
    <location>
        <begin position="27"/>
        <end position="48"/>
    </location>
</feature>
<keyword evidence="1" id="KW-0812">Transmembrane</keyword>
<feature type="transmembrane region" description="Helical" evidence="1">
    <location>
        <begin position="276"/>
        <end position="295"/>
    </location>
</feature>
<feature type="transmembrane region" description="Helical" evidence="1">
    <location>
        <begin position="1394"/>
        <end position="1417"/>
    </location>
</feature>
<feature type="transmembrane region" description="Helical" evidence="1">
    <location>
        <begin position="214"/>
        <end position="231"/>
    </location>
</feature>
<protein>
    <submittedName>
        <fullName evidence="2">Uncharacterized protein</fullName>
    </submittedName>
</protein>
<proteinExistence type="predicted"/>
<keyword evidence="3" id="KW-1185">Reference proteome</keyword>
<keyword evidence="1" id="KW-0472">Membrane</keyword>
<feature type="transmembrane region" description="Helical" evidence="1">
    <location>
        <begin position="1201"/>
        <end position="1219"/>
    </location>
</feature>
<gene>
    <name evidence="2" type="ORF">THRCLA_07101</name>
</gene>
<keyword evidence="1" id="KW-1133">Transmembrane helix</keyword>
<dbReference type="OrthoDB" id="70232at2759"/>
<evidence type="ECO:0000313" key="3">
    <source>
        <dbReference type="Proteomes" id="UP000243217"/>
    </source>
</evidence>
<accession>A0A1V9ZGU6</accession>
<comment type="caution">
    <text evidence="2">The sequence shown here is derived from an EMBL/GenBank/DDBJ whole genome shotgun (WGS) entry which is preliminary data.</text>
</comment>
<feature type="transmembrane region" description="Helical" evidence="1">
    <location>
        <begin position="1161"/>
        <end position="1181"/>
    </location>
</feature>
<feature type="transmembrane region" description="Helical" evidence="1">
    <location>
        <begin position="315"/>
        <end position="335"/>
    </location>
</feature>
<name>A0A1V9ZGU6_9STRA</name>
<feature type="transmembrane region" description="Helical" evidence="1">
    <location>
        <begin position="1075"/>
        <end position="1097"/>
    </location>
</feature>
<evidence type="ECO:0000313" key="2">
    <source>
        <dbReference type="EMBL" id="OQR97040.1"/>
    </source>
</evidence>
<organism evidence="2 3">
    <name type="scientific">Thraustotheca clavata</name>
    <dbReference type="NCBI Taxonomy" id="74557"/>
    <lineage>
        <taxon>Eukaryota</taxon>
        <taxon>Sar</taxon>
        <taxon>Stramenopiles</taxon>
        <taxon>Oomycota</taxon>
        <taxon>Saprolegniomycetes</taxon>
        <taxon>Saprolegniales</taxon>
        <taxon>Achlyaceae</taxon>
        <taxon>Thraustotheca</taxon>
    </lineage>
</organism>
<dbReference type="Proteomes" id="UP000243217">
    <property type="component" value="Unassembled WGS sequence"/>
</dbReference>
<dbReference type="EMBL" id="JNBS01001932">
    <property type="protein sequence ID" value="OQR97040.1"/>
    <property type="molecule type" value="Genomic_DNA"/>
</dbReference>
<feature type="transmembrane region" description="Helical" evidence="1">
    <location>
        <begin position="1291"/>
        <end position="1312"/>
    </location>
</feature>
<reference evidence="2 3" key="1">
    <citation type="journal article" date="2014" name="Genome Biol. Evol.">
        <title>The secreted proteins of Achlya hypogyna and Thraustotheca clavata identify the ancestral oomycete secretome and reveal gene acquisitions by horizontal gene transfer.</title>
        <authorList>
            <person name="Misner I."/>
            <person name="Blouin N."/>
            <person name="Leonard G."/>
            <person name="Richards T.A."/>
            <person name="Lane C.E."/>
        </authorList>
    </citation>
    <scope>NUCLEOTIDE SEQUENCE [LARGE SCALE GENOMIC DNA]</scope>
    <source>
        <strain evidence="2 3">ATCC 34112</strain>
    </source>
</reference>